<gene>
    <name evidence="1" type="ORF">QLQ22_04815</name>
</gene>
<organism evidence="1 2">
    <name type="scientific">Metabacillus hrfriensis</name>
    <dbReference type="NCBI Taxonomy" id="3048891"/>
    <lineage>
        <taxon>Bacteria</taxon>
        <taxon>Bacillati</taxon>
        <taxon>Bacillota</taxon>
        <taxon>Bacilli</taxon>
        <taxon>Bacillales</taxon>
        <taxon>Bacillaceae</taxon>
        <taxon>Metabacillus</taxon>
    </lineage>
</organism>
<evidence type="ECO:0000313" key="1">
    <source>
        <dbReference type="EMBL" id="WHZ58672.1"/>
    </source>
</evidence>
<protein>
    <submittedName>
        <fullName evidence="1">Helix-turn-helix domain-containing protein</fullName>
    </submittedName>
</protein>
<name>A0ACD4RDW0_9BACI</name>
<dbReference type="Proteomes" id="UP001226091">
    <property type="component" value="Chromosome"/>
</dbReference>
<sequence>MIEKLASHYKEAFSLAYSHDKAEYLWFKSDEGQLFGILKSAVTEQEENLLSTLYTPYDHGFGEHSNRSEKWLHYLYGENSPPFLPSSNSIRCYYFYSKHQVADKQNFEEAMQGSIPSSTILWISRHKGIIFEENSDPVVDKESFDQWIDTFTSDFFIELYVYIGQLHRMTGSLKTKILAEQSCFETIYKSFRRKKCITFHEALPILIFDGSSLISEQVFSEFLTESFKDRELIQTLQVYFECNLNVSLTAKKLYMHRNSVQYRIEKFIEKTGIDIKHFHEAAAAFLVMQFLEHFTE</sequence>
<evidence type="ECO:0000313" key="2">
    <source>
        <dbReference type="Proteomes" id="UP001226091"/>
    </source>
</evidence>
<reference evidence="2" key="1">
    <citation type="journal article" date="2025" name="Aquaculture">
        <title>Assessment of the bioflocculant production and safety properties of Metabacillus hrfriensis sp. nov. based on phenotypic and whole-genome sequencing analysis.</title>
        <authorList>
            <person name="Zhang R."/>
            <person name="Zhao Z."/>
            <person name="Luo L."/>
            <person name="Wang S."/>
            <person name="Guo K."/>
            <person name="Xu W."/>
        </authorList>
    </citation>
    <scope>NUCLEOTIDE SEQUENCE [LARGE SCALE GENOMIC DNA]</scope>
    <source>
        <strain evidence="2">CT-WN-B3</strain>
    </source>
</reference>
<proteinExistence type="predicted"/>
<dbReference type="EMBL" id="CP126116">
    <property type="protein sequence ID" value="WHZ58672.1"/>
    <property type="molecule type" value="Genomic_DNA"/>
</dbReference>
<keyword evidence="2" id="KW-1185">Reference proteome</keyword>
<accession>A0ACD4RDW0</accession>